<evidence type="ECO:0000256" key="2">
    <source>
        <dbReference type="ARBA" id="ARBA00023136"/>
    </source>
</evidence>
<dbReference type="EMBL" id="VEVO01000011">
    <property type="protein sequence ID" value="KAF0034766.1"/>
    <property type="molecule type" value="Genomic_DNA"/>
</dbReference>
<accession>A0A6A4SHX8</accession>
<dbReference type="InterPro" id="IPR000782">
    <property type="entry name" value="FAS1_domain"/>
</dbReference>
<dbReference type="PROSITE" id="PS00022">
    <property type="entry name" value="EGF_1"/>
    <property type="match status" value="1"/>
</dbReference>
<feature type="domain" description="FAS1" evidence="7">
    <location>
        <begin position="45"/>
        <end position="180"/>
    </location>
</feature>
<dbReference type="InterPro" id="IPR009030">
    <property type="entry name" value="Growth_fac_rcpt_cys_sf"/>
</dbReference>
<evidence type="ECO:0000256" key="3">
    <source>
        <dbReference type="ARBA" id="ARBA00023157"/>
    </source>
</evidence>
<evidence type="ECO:0000256" key="5">
    <source>
        <dbReference type="PROSITE-ProRule" id="PRU00076"/>
    </source>
</evidence>
<evidence type="ECO:0000259" key="6">
    <source>
        <dbReference type="PROSITE" id="PS50026"/>
    </source>
</evidence>
<gene>
    <name evidence="8" type="ORF">F2P81_012524</name>
</gene>
<dbReference type="PANTHER" id="PTHR24038">
    <property type="entry name" value="STABILIN"/>
    <property type="match status" value="1"/>
</dbReference>
<dbReference type="PROSITE" id="PS50213">
    <property type="entry name" value="FAS1"/>
    <property type="match status" value="2"/>
</dbReference>
<comment type="subcellular location">
    <subcellularLocation>
        <location evidence="1">Membrane</location>
    </subcellularLocation>
</comment>
<sequence>MDEPTRQYTVLQEDLPAANGIIHIINRPITSFVTVGPNHDRQFADKTIGEILTKDEKFNRFLSLVDNCGSPPPLRGPGPLTVFVPTNQAVDRARDGSILYMINESKAKLQELLRHHVFSKAVLTADQIAALPKILTMANQFVTINLSDDGEILLGEKGVRLVTTNIKAYNGIIHVIDGLLYPPSILPILPHRCDVIESKITVETHQTGCEYVTSPLTSALSKGCAKYCNTTKLCFDGIHGNGSCSCRANFKGVACHICSDPSKHGDNCDEDVVQTITRLLNAARRYRPRSFFQIILLDPDSPKNSVHTDAIADVININIGMLNLFLLSPQAMCVYVGPGNVSCVCVEGWTGDGRVCVEINNCQLESRGGCSPNADCNHIGPGQAKCELRKNSTHTCTCPDGFAGDGTICYGSLLEELDMNPKMYSFHRLAQGLQIGNASVITYNLPAINGYIHIINQVLAPLRADLPPEPPALMAFLNSSSNFTLFRQYALASDVFQYHVIVGELLFPDHLSDGTLKSTLLGDDYQVQFHLNDNNQTLVNDVPLDGTFFETQYGVVIVLPQVLQVRRNRCSKEVTLQVNVRMEGGWEG</sequence>
<keyword evidence="3 5" id="KW-1015">Disulfide bond</keyword>
<dbReference type="PROSITE" id="PS50026">
    <property type="entry name" value="EGF_3"/>
    <property type="match status" value="1"/>
</dbReference>
<dbReference type="SUPFAM" id="SSF82153">
    <property type="entry name" value="FAS1 domain"/>
    <property type="match status" value="3"/>
</dbReference>
<name>A0A6A4SHX8_SCOMX</name>
<keyword evidence="4" id="KW-0325">Glycoprotein</keyword>
<dbReference type="PANTHER" id="PTHR24038:SF8">
    <property type="entry name" value="STABILIN-1"/>
    <property type="match status" value="1"/>
</dbReference>
<dbReference type="Gene3D" id="2.30.180.10">
    <property type="entry name" value="FAS1 domain"/>
    <property type="match status" value="2"/>
</dbReference>
<feature type="disulfide bond" evidence="5">
    <location>
        <begin position="224"/>
        <end position="234"/>
    </location>
</feature>
<proteinExistence type="predicted"/>
<keyword evidence="2" id="KW-0472">Membrane</keyword>
<comment type="caution">
    <text evidence="5">Lacks conserved residue(s) required for the propagation of feature annotation.</text>
</comment>
<evidence type="ECO:0000313" key="9">
    <source>
        <dbReference type="Proteomes" id="UP000438429"/>
    </source>
</evidence>
<evidence type="ECO:0000259" key="7">
    <source>
        <dbReference type="PROSITE" id="PS50213"/>
    </source>
</evidence>
<dbReference type="InterPro" id="IPR000742">
    <property type="entry name" value="EGF"/>
</dbReference>
<evidence type="ECO:0008006" key="10">
    <source>
        <dbReference type="Google" id="ProtNLM"/>
    </source>
</evidence>
<evidence type="ECO:0000256" key="4">
    <source>
        <dbReference type="ARBA" id="ARBA00023180"/>
    </source>
</evidence>
<evidence type="ECO:0000256" key="1">
    <source>
        <dbReference type="ARBA" id="ARBA00004370"/>
    </source>
</evidence>
<dbReference type="PROSITE" id="PS01186">
    <property type="entry name" value="EGF_2"/>
    <property type="match status" value="1"/>
</dbReference>
<dbReference type="Gene3D" id="2.10.25.10">
    <property type="entry name" value="Laminin"/>
    <property type="match status" value="2"/>
</dbReference>
<dbReference type="SUPFAM" id="SSF57184">
    <property type="entry name" value="Growth factor receptor domain"/>
    <property type="match status" value="1"/>
</dbReference>
<dbReference type="Proteomes" id="UP000438429">
    <property type="component" value="Unassembled WGS sequence"/>
</dbReference>
<dbReference type="AlphaFoldDB" id="A0A6A4SHX8"/>
<reference evidence="8 9" key="1">
    <citation type="submission" date="2019-06" db="EMBL/GenBank/DDBJ databases">
        <title>Draft genomes of female and male turbot (Scophthalmus maximus).</title>
        <authorList>
            <person name="Xu H."/>
            <person name="Xu X.-W."/>
            <person name="Shao C."/>
            <person name="Chen S."/>
        </authorList>
    </citation>
    <scope>NUCLEOTIDE SEQUENCE [LARGE SCALE GENOMIC DNA]</scope>
    <source>
        <strain evidence="8">Ysfricsl-2016a</strain>
        <tissue evidence="8">Blood</tissue>
    </source>
</reference>
<feature type="domain" description="FAS1" evidence="7">
    <location>
        <begin position="410"/>
        <end position="563"/>
    </location>
</feature>
<dbReference type="InterPro" id="IPR036378">
    <property type="entry name" value="FAS1_dom_sf"/>
</dbReference>
<dbReference type="FunFam" id="2.30.180.10:FF:000014">
    <property type="entry name" value="Stabilin 1"/>
    <property type="match status" value="1"/>
</dbReference>
<comment type="caution">
    <text evidence="8">The sequence shown here is derived from an EMBL/GenBank/DDBJ whole genome shotgun (WGS) entry which is preliminary data.</text>
</comment>
<feature type="domain" description="EGF-like" evidence="6">
    <location>
        <begin position="220"/>
        <end position="256"/>
    </location>
</feature>
<evidence type="ECO:0000313" key="8">
    <source>
        <dbReference type="EMBL" id="KAF0034766.1"/>
    </source>
</evidence>
<protein>
    <recommendedName>
        <fullName evidence="10">Stabilin-1-like</fullName>
    </recommendedName>
</protein>
<dbReference type="SMART" id="SM00554">
    <property type="entry name" value="FAS1"/>
    <property type="match status" value="1"/>
</dbReference>
<organism evidence="8 9">
    <name type="scientific">Scophthalmus maximus</name>
    <name type="common">Turbot</name>
    <name type="synonym">Psetta maxima</name>
    <dbReference type="NCBI Taxonomy" id="52904"/>
    <lineage>
        <taxon>Eukaryota</taxon>
        <taxon>Metazoa</taxon>
        <taxon>Chordata</taxon>
        <taxon>Craniata</taxon>
        <taxon>Vertebrata</taxon>
        <taxon>Euteleostomi</taxon>
        <taxon>Actinopterygii</taxon>
        <taxon>Neopterygii</taxon>
        <taxon>Teleostei</taxon>
        <taxon>Neoteleostei</taxon>
        <taxon>Acanthomorphata</taxon>
        <taxon>Carangaria</taxon>
        <taxon>Pleuronectiformes</taxon>
        <taxon>Pleuronectoidei</taxon>
        <taxon>Scophthalmidae</taxon>
        <taxon>Scophthalmus</taxon>
    </lineage>
</organism>
<dbReference type="Pfam" id="PF02469">
    <property type="entry name" value="Fasciclin"/>
    <property type="match status" value="1"/>
</dbReference>
<keyword evidence="5" id="KW-0245">EGF-like domain</keyword>
<feature type="disulfide bond" evidence="5">
    <location>
        <begin position="246"/>
        <end position="255"/>
    </location>
</feature>
<dbReference type="GO" id="GO:0016020">
    <property type="term" value="C:membrane"/>
    <property type="evidence" value="ECO:0007669"/>
    <property type="project" value="UniProtKB-SubCell"/>
</dbReference>